<gene>
    <name evidence="2" type="ORF">DP923_03725</name>
</gene>
<keyword evidence="2" id="KW-0808">Transferase</keyword>
<dbReference type="GO" id="GO:0016740">
    <property type="term" value="F:transferase activity"/>
    <property type="evidence" value="ECO:0007669"/>
    <property type="project" value="UniProtKB-KW"/>
</dbReference>
<comment type="caution">
    <text evidence="2">The sequence shown here is derived from an EMBL/GenBank/DDBJ whole genome shotgun (WGS) entry which is preliminary data.</text>
</comment>
<dbReference type="Proteomes" id="UP000251692">
    <property type="component" value="Unassembled WGS sequence"/>
</dbReference>
<evidence type="ECO:0000313" key="2">
    <source>
        <dbReference type="EMBL" id="RAU84164.1"/>
    </source>
</evidence>
<feature type="domain" description="BioF2-like acetyltransferase" evidence="1">
    <location>
        <begin position="156"/>
        <end position="266"/>
    </location>
</feature>
<keyword evidence="3" id="KW-1185">Reference proteome</keyword>
<dbReference type="AlphaFoldDB" id="A0A364RIR0"/>
<evidence type="ECO:0000259" key="1">
    <source>
        <dbReference type="Pfam" id="PF13480"/>
    </source>
</evidence>
<accession>A0A364RIR0</accession>
<sequence>MVEIVKYKPEHKEVWDAFVAASKNGTFLFFRDYMAYHADRFTDHSLLFYRKGKLIALLPANEAGNHIESHGGLTYGGIVSDRQMRAAIMLEIIGQLRLYFQKLGFLKLHYKAIPSIYHQAPAEEDLYALFRNDAILCRRDLASVVALNQPLAYNTLRKRKLKAAERYHISLGQSTDFASFMALEQELLQQKYRVSPVHTAAEISNLAASFPDNIKLYMATETGDILAGVLLYETPAVAHCQYIGTSQRGRDIGGLDMLIHYLLTAVYCHKEYLSFGISTEQQGQVLNENLVANKESYGARSVVHDFYTLSLS</sequence>
<dbReference type="SUPFAM" id="SSF55729">
    <property type="entry name" value="Acyl-CoA N-acyltransferases (Nat)"/>
    <property type="match status" value="1"/>
</dbReference>
<dbReference type="InterPro" id="IPR016181">
    <property type="entry name" value="Acyl_CoA_acyltransferase"/>
</dbReference>
<dbReference type="EMBL" id="QMDV01000001">
    <property type="protein sequence ID" value="RAU84164.1"/>
    <property type="molecule type" value="Genomic_DNA"/>
</dbReference>
<evidence type="ECO:0000313" key="3">
    <source>
        <dbReference type="Proteomes" id="UP000251692"/>
    </source>
</evidence>
<reference evidence="2 3" key="1">
    <citation type="submission" date="2018-06" db="EMBL/GenBank/DDBJ databases">
        <authorList>
            <person name="Liu Z.-W."/>
        </authorList>
    </citation>
    <scope>NUCLEOTIDE SEQUENCE [LARGE SCALE GENOMIC DNA]</scope>
    <source>
        <strain evidence="2 3">2b14</strain>
    </source>
</reference>
<organism evidence="2 3">
    <name type="scientific">Pontibacter arcticus</name>
    <dbReference type="NCBI Taxonomy" id="2080288"/>
    <lineage>
        <taxon>Bacteria</taxon>
        <taxon>Pseudomonadati</taxon>
        <taxon>Bacteroidota</taxon>
        <taxon>Cytophagia</taxon>
        <taxon>Cytophagales</taxon>
        <taxon>Hymenobacteraceae</taxon>
        <taxon>Pontibacter</taxon>
    </lineage>
</organism>
<protein>
    <submittedName>
        <fullName evidence="2">GNAT family N-acetyltransferase</fullName>
    </submittedName>
</protein>
<proteinExistence type="predicted"/>
<dbReference type="Gene3D" id="3.40.630.30">
    <property type="match status" value="1"/>
</dbReference>
<name>A0A364RIR0_9BACT</name>
<dbReference type="RefSeq" id="WP_112304445.1">
    <property type="nucleotide sequence ID" value="NZ_QMDV01000001.1"/>
</dbReference>
<dbReference type="OrthoDB" id="9808687at2"/>
<reference evidence="2 3" key="2">
    <citation type="submission" date="2018-07" db="EMBL/GenBank/DDBJ databases">
        <title>Pontibacter sp. 2b14 genomic sequence and assembly.</title>
        <authorList>
            <person name="Du Z.-J."/>
        </authorList>
    </citation>
    <scope>NUCLEOTIDE SEQUENCE [LARGE SCALE GENOMIC DNA]</scope>
    <source>
        <strain evidence="2 3">2b14</strain>
    </source>
</reference>
<dbReference type="InterPro" id="IPR038740">
    <property type="entry name" value="BioF2-like_GNAT_dom"/>
</dbReference>
<dbReference type="Pfam" id="PF13480">
    <property type="entry name" value="Acetyltransf_6"/>
    <property type="match status" value="1"/>
</dbReference>